<dbReference type="SMART" id="SM00028">
    <property type="entry name" value="TPR"/>
    <property type="match status" value="3"/>
</dbReference>
<evidence type="ECO:0000256" key="2">
    <source>
        <dbReference type="ARBA" id="ARBA00022803"/>
    </source>
</evidence>
<proteinExistence type="predicted"/>
<accession>A0ABD3QKS9</accession>
<dbReference type="PANTHER" id="PTHR11242:SF17">
    <property type="match status" value="1"/>
</dbReference>
<dbReference type="SUPFAM" id="SSF48452">
    <property type="entry name" value="TPR-like"/>
    <property type="match status" value="1"/>
</dbReference>
<sequence>MFSPVVNNIVRQEMENDAKEIERTIFDMESALQRALDNELSHSQWTASYRQWDRYEDTDELTSKIEAAKNELAKIRERINRLNDANPSKMCSHRFACSCSGNKQAEREVAFMSTSQRLKEMHSLKENGNAFFGHKNYLGALALYEKSLLYFEYCLTCTETERKDADSLRLQCLLNAAACFLELKMYHRCIEYCTEALEIDPMSIKAFFRRARAFRLQHNFDAAEADLMNAKNIECRKADFIQIERESELLKDDRRQYETLSRNFARRAMA</sequence>
<dbReference type="InterPro" id="IPR039663">
    <property type="entry name" value="AIP/AIPL1/TTC9"/>
</dbReference>
<feature type="coiled-coil region" evidence="3">
    <location>
        <begin position="11"/>
        <end position="85"/>
    </location>
</feature>
<keyword evidence="3" id="KW-0175">Coiled coil</keyword>
<dbReference type="AlphaFoldDB" id="A0ABD3QKS9"/>
<dbReference type="InterPro" id="IPR019734">
    <property type="entry name" value="TPR_rpt"/>
</dbReference>
<keyword evidence="2" id="KW-0802">TPR repeat</keyword>
<dbReference type="InterPro" id="IPR011990">
    <property type="entry name" value="TPR-like_helical_dom_sf"/>
</dbReference>
<comment type="caution">
    <text evidence="4">The sequence shown here is derived from an EMBL/GenBank/DDBJ whole genome shotgun (WGS) entry which is preliminary data.</text>
</comment>
<dbReference type="EMBL" id="JABMIG020000029">
    <property type="protein sequence ID" value="KAL3801069.1"/>
    <property type="molecule type" value="Genomic_DNA"/>
</dbReference>
<keyword evidence="5" id="KW-1185">Reference proteome</keyword>
<gene>
    <name evidence="4" type="ORF">HJC23_002362</name>
</gene>
<organism evidence="4 5">
    <name type="scientific">Cyclotella cryptica</name>
    <dbReference type="NCBI Taxonomy" id="29204"/>
    <lineage>
        <taxon>Eukaryota</taxon>
        <taxon>Sar</taxon>
        <taxon>Stramenopiles</taxon>
        <taxon>Ochrophyta</taxon>
        <taxon>Bacillariophyta</taxon>
        <taxon>Coscinodiscophyceae</taxon>
        <taxon>Thalassiosirophycidae</taxon>
        <taxon>Stephanodiscales</taxon>
        <taxon>Stephanodiscaceae</taxon>
        <taxon>Cyclotella</taxon>
    </lineage>
</organism>
<dbReference type="Gene3D" id="1.25.40.10">
    <property type="entry name" value="Tetratricopeptide repeat domain"/>
    <property type="match status" value="1"/>
</dbReference>
<dbReference type="PANTHER" id="PTHR11242">
    <property type="entry name" value="ARYL HYDROCARBON RECEPTOR INTERACTING PROTEIN RELATED"/>
    <property type="match status" value="1"/>
</dbReference>
<evidence type="ECO:0000313" key="5">
    <source>
        <dbReference type="Proteomes" id="UP001516023"/>
    </source>
</evidence>
<keyword evidence="1" id="KW-0677">Repeat</keyword>
<name>A0ABD3QKS9_9STRA</name>
<reference evidence="4 5" key="1">
    <citation type="journal article" date="2020" name="G3 (Bethesda)">
        <title>Improved Reference Genome for Cyclotella cryptica CCMP332, a Model for Cell Wall Morphogenesis, Salinity Adaptation, and Lipid Production in Diatoms (Bacillariophyta).</title>
        <authorList>
            <person name="Roberts W.R."/>
            <person name="Downey K.M."/>
            <person name="Ruck E.C."/>
            <person name="Traller J.C."/>
            <person name="Alverson A.J."/>
        </authorList>
    </citation>
    <scope>NUCLEOTIDE SEQUENCE [LARGE SCALE GENOMIC DNA]</scope>
    <source>
        <strain evidence="4 5">CCMP332</strain>
    </source>
</reference>
<evidence type="ECO:0000313" key="4">
    <source>
        <dbReference type="EMBL" id="KAL3801069.1"/>
    </source>
</evidence>
<evidence type="ECO:0000256" key="1">
    <source>
        <dbReference type="ARBA" id="ARBA00022737"/>
    </source>
</evidence>
<protein>
    <submittedName>
        <fullName evidence="4">Uncharacterized protein</fullName>
    </submittedName>
</protein>
<evidence type="ECO:0000256" key="3">
    <source>
        <dbReference type="SAM" id="Coils"/>
    </source>
</evidence>
<dbReference type="Proteomes" id="UP001516023">
    <property type="component" value="Unassembled WGS sequence"/>
</dbReference>